<keyword evidence="3" id="KW-0328">Glycosyltransferase</keyword>
<keyword evidence="2" id="KW-1003">Cell membrane</keyword>
<dbReference type="Pfam" id="PF13231">
    <property type="entry name" value="PMT_2"/>
    <property type="match status" value="1"/>
</dbReference>
<keyword evidence="7 8" id="KW-0472">Membrane</keyword>
<dbReference type="EMBL" id="FPHC01000061">
    <property type="protein sequence ID" value="SFV60577.1"/>
    <property type="molecule type" value="Genomic_DNA"/>
</dbReference>
<sequence>MMATREKIVLLLFGLFNIVTNNFIPFYSDETYYWLWSKKLALSYFDHPPMVAYLIKMTTLFGDSHMEIRLAAPLLMTASAYILYRLAHKMFDEKVATYTLYIFLSGIVVQGGYTLITPDIPLIFFWSLTLYFVYLYIDSGSGRYAIFVGIAAGMLLLSKYTGVLLLISIVIYILLYKREILKDRYFYYALLLCFVVFSPVIYWNYLHDFISFKFQLGHGIATEKVFRPDDLWKFVGAQLVLFHPLYLLPLLYFIIKDRDIFSAKKAYLLIPFIFPLGFFVYFAAYKHANAQWAAPAYLSATILLAYYLAQRDAKRLIVVASIITAIVVILVKTPLGDVIPTVHNFKTRAGKIDNLTKEIDDLHIDIDSYDYILLDDYHGTDVAYHFGKTDNLLVLSVARFSNFNIWRYEDHNISMESPIEKRPKLGRLIYIGISDLHIYQLNNLLGEPKSMKILKKSVGNKNLIYYFVEYDSY</sequence>
<feature type="transmembrane region" description="Helical" evidence="8">
    <location>
        <begin position="316"/>
        <end position="335"/>
    </location>
</feature>
<proteinExistence type="predicted"/>
<dbReference type="GO" id="GO:0005886">
    <property type="term" value="C:plasma membrane"/>
    <property type="evidence" value="ECO:0007669"/>
    <property type="project" value="UniProtKB-SubCell"/>
</dbReference>
<feature type="transmembrane region" description="Helical" evidence="8">
    <location>
        <begin position="185"/>
        <end position="205"/>
    </location>
</feature>
<dbReference type="InterPro" id="IPR050297">
    <property type="entry name" value="LipidA_mod_glycosyltrf_83"/>
</dbReference>
<reference evidence="10" key="1">
    <citation type="submission" date="2016-10" db="EMBL/GenBank/DDBJ databases">
        <authorList>
            <person name="de Groot N.N."/>
        </authorList>
    </citation>
    <scope>NUCLEOTIDE SEQUENCE</scope>
</reference>
<organism evidence="10">
    <name type="scientific">hydrothermal vent metagenome</name>
    <dbReference type="NCBI Taxonomy" id="652676"/>
    <lineage>
        <taxon>unclassified sequences</taxon>
        <taxon>metagenomes</taxon>
        <taxon>ecological metagenomes</taxon>
    </lineage>
</organism>
<dbReference type="PANTHER" id="PTHR33908">
    <property type="entry name" value="MANNOSYLTRANSFERASE YKCB-RELATED"/>
    <property type="match status" value="1"/>
</dbReference>
<protein>
    <recommendedName>
        <fullName evidence="9">Glycosyltransferase RgtA/B/C/D-like domain-containing protein</fullName>
    </recommendedName>
</protein>
<evidence type="ECO:0000313" key="10">
    <source>
        <dbReference type="EMBL" id="SFV60577.1"/>
    </source>
</evidence>
<evidence type="ECO:0000259" key="9">
    <source>
        <dbReference type="Pfam" id="PF13231"/>
    </source>
</evidence>
<evidence type="ECO:0000256" key="7">
    <source>
        <dbReference type="ARBA" id="ARBA00023136"/>
    </source>
</evidence>
<evidence type="ECO:0000256" key="4">
    <source>
        <dbReference type="ARBA" id="ARBA00022679"/>
    </source>
</evidence>
<dbReference type="AlphaFoldDB" id="A0A1W1C4D1"/>
<dbReference type="InterPro" id="IPR038731">
    <property type="entry name" value="RgtA/B/C-like"/>
</dbReference>
<keyword evidence="6 8" id="KW-1133">Transmembrane helix</keyword>
<keyword evidence="5 8" id="KW-0812">Transmembrane</keyword>
<feature type="transmembrane region" description="Helical" evidence="8">
    <location>
        <begin position="98"/>
        <end position="124"/>
    </location>
</feature>
<evidence type="ECO:0000256" key="5">
    <source>
        <dbReference type="ARBA" id="ARBA00022692"/>
    </source>
</evidence>
<comment type="subcellular location">
    <subcellularLocation>
        <location evidence="1">Cell membrane</location>
        <topology evidence="1">Multi-pass membrane protein</topology>
    </subcellularLocation>
</comment>
<accession>A0A1W1C4D1</accession>
<evidence type="ECO:0000256" key="8">
    <source>
        <dbReference type="SAM" id="Phobius"/>
    </source>
</evidence>
<evidence type="ECO:0000256" key="1">
    <source>
        <dbReference type="ARBA" id="ARBA00004651"/>
    </source>
</evidence>
<feature type="domain" description="Glycosyltransferase RgtA/B/C/D-like" evidence="9">
    <location>
        <begin position="46"/>
        <end position="203"/>
    </location>
</feature>
<gene>
    <name evidence="10" type="ORF">MNB_SV-6-1863</name>
</gene>
<evidence type="ECO:0000256" key="6">
    <source>
        <dbReference type="ARBA" id="ARBA00022989"/>
    </source>
</evidence>
<evidence type="ECO:0000256" key="3">
    <source>
        <dbReference type="ARBA" id="ARBA00022676"/>
    </source>
</evidence>
<feature type="transmembrane region" description="Helical" evidence="8">
    <location>
        <begin position="266"/>
        <end position="284"/>
    </location>
</feature>
<evidence type="ECO:0000256" key="2">
    <source>
        <dbReference type="ARBA" id="ARBA00022475"/>
    </source>
</evidence>
<dbReference type="GO" id="GO:0016763">
    <property type="term" value="F:pentosyltransferase activity"/>
    <property type="evidence" value="ECO:0007669"/>
    <property type="project" value="TreeGrafter"/>
</dbReference>
<dbReference type="PANTHER" id="PTHR33908:SF11">
    <property type="entry name" value="MEMBRANE PROTEIN"/>
    <property type="match status" value="1"/>
</dbReference>
<feature type="transmembrane region" description="Helical" evidence="8">
    <location>
        <begin position="290"/>
        <end position="309"/>
    </location>
</feature>
<feature type="transmembrane region" description="Helical" evidence="8">
    <location>
        <begin position="234"/>
        <end position="254"/>
    </location>
</feature>
<dbReference type="GO" id="GO:0008610">
    <property type="term" value="P:lipid biosynthetic process"/>
    <property type="evidence" value="ECO:0007669"/>
    <property type="project" value="UniProtKB-ARBA"/>
</dbReference>
<feature type="transmembrane region" description="Helical" evidence="8">
    <location>
        <begin position="68"/>
        <end position="86"/>
    </location>
</feature>
<feature type="transmembrane region" description="Helical" evidence="8">
    <location>
        <begin position="144"/>
        <end position="173"/>
    </location>
</feature>
<keyword evidence="4" id="KW-0808">Transferase</keyword>
<name>A0A1W1C4D1_9ZZZZ</name>